<evidence type="ECO:0000313" key="2">
    <source>
        <dbReference type="WBParaSite" id="RSKR_0000896000.1"/>
    </source>
</evidence>
<accession>A0AC35U7U0</accession>
<dbReference type="WBParaSite" id="RSKR_0000896000.1">
    <property type="protein sequence ID" value="RSKR_0000896000.1"/>
    <property type="gene ID" value="RSKR_0000896000"/>
</dbReference>
<organism evidence="1 2">
    <name type="scientific">Rhabditophanes sp. KR3021</name>
    <dbReference type="NCBI Taxonomy" id="114890"/>
    <lineage>
        <taxon>Eukaryota</taxon>
        <taxon>Metazoa</taxon>
        <taxon>Ecdysozoa</taxon>
        <taxon>Nematoda</taxon>
        <taxon>Chromadorea</taxon>
        <taxon>Rhabditida</taxon>
        <taxon>Tylenchina</taxon>
        <taxon>Panagrolaimomorpha</taxon>
        <taxon>Strongyloidoidea</taxon>
        <taxon>Alloionematidae</taxon>
        <taxon>Rhabditophanes</taxon>
    </lineage>
</organism>
<evidence type="ECO:0000313" key="1">
    <source>
        <dbReference type="Proteomes" id="UP000095286"/>
    </source>
</evidence>
<sequence>MRLFLTTLLLSTILLAKCNEVKLATLAARITKTGFDYVSRFGHKIIDFEIPRIEWPEIDIPIDVGPGSGRVVVSDLYIPQFQTPNFTFFLEPPKSVHWISKDGLINLKGKINVKYTLLVPIYFSGTVYVTAANIKTNYSISMHDSEGRPQIDINYCQTDIETLKISIEGGIVPWLLNLFKNQLDILFKKLLKTQFCDALKTTLINELNVILIQLPTHIDVGSNFYINYNYNSSPIVTSTYVQLETYADAIIGNKTCGIYVKPMNTIDAPEGFMGNIWISSALPNCFLKSAHESNLLRLVVNKNMSPQLESFLRTSCKFIDICIGKFFSKLKKEYPDQYLDVAVRSEERPRFLMSDDGVSVLGLFDLDFVIAPYTEKSEILARLVIC</sequence>
<reference evidence="2" key="1">
    <citation type="submission" date="2016-11" db="UniProtKB">
        <authorList>
            <consortium name="WormBaseParasite"/>
        </authorList>
    </citation>
    <scope>IDENTIFICATION</scope>
    <source>
        <strain evidence="2">KR3021</strain>
    </source>
</reference>
<protein>
    <submittedName>
        <fullName evidence="2">BPI1 domain-containing protein</fullName>
    </submittedName>
</protein>
<proteinExistence type="predicted"/>
<name>A0AC35U7U0_9BILA</name>
<dbReference type="Proteomes" id="UP000095286">
    <property type="component" value="Unplaced"/>
</dbReference>